<dbReference type="AlphaFoldDB" id="A0A919FNS1"/>
<dbReference type="SUPFAM" id="SSF46785">
    <property type="entry name" value="Winged helix' DNA-binding domain"/>
    <property type="match status" value="1"/>
</dbReference>
<dbReference type="PANTHER" id="PTHR33164:SF43">
    <property type="entry name" value="HTH-TYPE TRANSCRIPTIONAL REPRESSOR YETL"/>
    <property type="match status" value="1"/>
</dbReference>
<organism evidence="2 3">
    <name type="scientific">Kitasatospora indigofera</name>
    <dbReference type="NCBI Taxonomy" id="67307"/>
    <lineage>
        <taxon>Bacteria</taxon>
        <taxon>Bacillati</taxon>
        <taxon>Actinomycetota</taxon>
        <taxon>Actinomycetes</taxon>
        <taxon>Kitasatosporales</taxon>
        <taxon>Streptomycetaceae</taxon>
        <taxon>Kitasatospora</taxon>
    </lineage>
</organism>
<keyword evidence="3" id="KW-1185">Reference proteome</keyword>
<dbReference type="InterPro" id="IPR036390">
    <property type="entry name" value="WH_DNA-bd_sf"/>
</dbReference>
<evidence type="ECO:0000259" key="1">
    <source>
        <dbReference type="PROSITE" id="PS50995"/>
    </source>
</evidence>
<reference evidence="2" key="2">
    <citation type="submission" date="2020-09" db="EMBL/GenBank/DDBJ databases">
        <authorList>
            <person name="Sun Q."/>
            <person name="Ohkuma M."/>
        </authorList>
    </citation>
    <scope>NUCLEOTIDE SEQUENCE</scope>
    <source>
        <strain evidence="2">JCM 4646</strain>
    </source>
</reference>
<name>A0A919FNS1_9ACTN</name>
<dbReference type="Proteomes" id="UP000617734">
    <property type="component" value="Unassembled WGS sequence"/>
</dbReference>
<reference evidence="2" key="1">
    <citation type="journal article" date="2014" name="Int. J. Syst. Evol. Microbiol.">
        <title>Complete genome sequence of Corynebacterium casei LMG S-19264T (=DSM 44701T), isolated from a smear-ripened cheese.</title>
        <authorList>
            <consortium name="US DOE Joint Genome Institute (JGI-PGF)"/>
            <person name="Walter F."/>
            <person name="Albersmeier A."/>
            <person name="Kalinowski J."/>
            <person name="Ruckert C."/>
        </authorList>
    </citation>
    <scope>NUCLEOTIDE SEQUENCE</scope>
    <source>
        <strain evidence="2">JCM 4646</strain>
    </source>
</reference>
<protein>
    <recommendedName>
        <fullName evidence="1">HTH marR-type domain-containing protein</fullName>
    </recommendedName>
</protein>
<dbReference type="PROSITE" id="PS50995">
    <property type="entry name" value="HTH_MARR_2"/>
    <property type="match status" value="1"/>
</dbReference>
<gene>
    <name evidence="2" type="ORF">GCM10018781_28390</name>
</gene>
<dbReference type="InterPro" id="IPR039422">
    <property type="entry name" value="MarR/SlyA-like"/>
</dbReference>
<accession>A0A919FNS1</accession>
<dbReference type="Pfam" id="PF12802">
    <property type="entry name" value="MarR_2"/>
    <property type="match status" value="1"/>
</dbReference>
<dbReference type="Gene3D" id="1.10.10.10">
    <property type="entry name" value="Winged helix-like DNA-binding domain superfamily/Winged helix DNA-binding domain"/>
    <property type="match status" value="1"/>
</dbReference>
<dbReference type="InterPro" id="IPR036388">
    <property type="entry name" value="WH-like_DNA-bd_sf"/>
</dbReference>
<feature type="domain" description="HTH marR-type" evidence="1">
    <location>
        <begin position="7"/>
        <end position="138"/>
    </location>
</feature>
<dbReference type="InterPro" id="IPR000835">
    <property type="entry name" value="HTH_MarR-typ"/>
</dbReference>
<dbReference type="EMBL" id="BNBO01000012">
    <property type="protein sequence ID" value="GHH69621.1"/>
    <property type="molecule type" value="Genomic_DNA"/>
</dbReference>
<dbReference type="GO" id="GO:0006950">
    <property type="term" value="P:response to stress"/>
    <property type="evidence" value="ECO:0007669"/>
    <property type="project" value="TreeGrafter"/>
</dbReference>
<dbReference type="PANTHER" id="PTHR33164">
    <property type="entry name" value="TRANSCRIPTIONAL REGULATOR, MARR FAMILY"/>
    <property type="match status" value="1"/>
</dbReference>
<comment type="caution">
    <text evidence="2">The sequence shown here is derived from an EMBL/GenBank/DDBJ whole genome shotgun (WGS) entry which is preliminary data.</text>
</comment>
<sequence length="151" mass="16703">MTPEDSEDVLLDGLVRSAFQIMGVLTRIGAEHDLSLTQLRVLGILRDRRPRMSDLAAFLGLDKSTLSGLIGRAERRGLLARAANPEDRRVVDVLITDAGRELTGKLYQEVRSALAPATGRLDDQQRRLLAELLEPVLTPPLAFTPRPDVQR</sequence>
<evidence type="ECO:0000313" key="3">
    <source>
        <dbReference type="Proteomes" id="UP000617734"/>
    </source>
</evidence>
<dbReference type="SMART" id="SM00347">
    <property type="entry name" value="HTH_MARR"/>
    <property type="match status" value="1"/>
</dbReference>
<proteinExistence type="predicted"/>
<dbReference type="RefSeq" id="WP_190211168.1">
    <property type="nucleotide sequence ID" value="NZ_BNBO01000012.1"/>
</dbReference>
<dbReference type="GO" id="GO:0003700">
    <property type="term" value="F:DNA-binding transcription factor activity"/>
    <property type="evidence" value="ECO:0007669"/>
    <property type="project" value="InterPro"/>
</dbReference>
<dbReference type="GeneID" id="95353289"/>
<evidence type="ECO:0000313" key="2">
    <source>
        <dbReference type="EMBL" id="GHH69621.1"/>
    </source>
</evidence>